<protein>
    <recommendedName>
        <fullName evidence="1">Butirosin biosynthesis protein H N-terminal domain-containing protein</fullName>
    </recommendedName>
</protein>
<comment type="caution">
    <text evidence="2">The sequence shown here is derived from an EMBL/GenBank/DDBJ whole genome shotgun (WGS) entry which is preliminary data.</text>
</comment>
<proteinExistence type="predicted"/>
<accession>A0A5M9WTT8</accession>
<dbReference type="AlphaFoldDB" id="A0A5M9WTT8"/>
<evidence type="ECO:0000259" key="1">
    <source>
        <dbReference type="Pfam" id="PF14399"/>
    </source>
</evidence>
<gene>
    <name evidence="2" type="ORF">EC604_14475</name>
</gene>
<name>A0A5M9WTT8_PAEAM</name>
<dbReference type="EMBL" id="RIAS01000007">
    <property type="protein sequence ID" value="KAA8785046.1"/>
    <property type="molecule type" value="Genomic_DNA"/>
</dbReference>
<organism evidence="2 3">
    <name type="scientific">Paenibacillus amylolyticus</name>
    <dbReference type="NCBI Taxonomy" id="1451"/>
    <lineage>
        <taxon>Bacteria</taxon>
        <taxon>Bacillati</taxon>
        <taxon>Bacillota</taxon>
        <taxon>Bacilli</taxon>
        <taxon>Bacillales</taxon>
        <taxon>Paenibacillaceae</taxon>
        <taxon>Paenibacillus</taxon>
    </lineage>
</organism>
<reference evidence="2 3" key="1">
    <citation type="journal article" date="2019" name="J. Ind. Microbiol. Biotechnol.">
        <title>Paenibacillus amylolyticus 27C64 has a diverse set of carbohydrate-active enzymes and complete pectin deconstruction system.</title>
        <authorList>
            <person name="Keggi C."/>
            <person name="Doran-Peterson J."/>
        </authorList>
    </citation>
    <scope>NUCLEOTIDE SEQUENCE [LARGE SCALE GENOMIC DNA]</scope>
    <source>
        <strain evidence="2 3">27C64</strain>
    </source>
</reference>
<dbReference type="Gene3D" id="3.90.70.10">
    <property type="entry name" value="Cysteine proteinases"/>
    <property type="match status" value="1"/>
</dbReference>
<dbReference type="Pfam" id="PF14399">
    <property type="entry name" value="BtrH_N"/>
    <property type="match status" value="1"/>
</dbReference>
<evidence type="ECO:0000313" key="2">
    <source>
        <dbReference type="EMBL" id="KAA8785046.1"/>
    </source>
</evidence>
<dbReference type="Proteomes" id="UP000323664">
    <property type="component" value="Unassembled WGS sequence"/>
</dbReference>
<dbReference type="InterPro" id="IPR026935">
    <property type="entry name" value="BtrH_N"/>
</dbReference>
<feature type="domain" description="Butirosin biosynthesis protein H N-terminal" evidence="1">
    <location>
        <begin position="49"/>
        <end position="153"/>
    </location>
</feature>
<evidence type="ECO:0000313" key="3">
    <source>
        <dbReference type="Proteomes" id="UP000323664"/>
    </source>
</evidence>
<sequence>MHAVYWGGLLYMQIVIEGIEPYNELFFDNCFYNSFFPIIRAFHKDELPFFLNENIVYELSQKANEAVIGCRYRQRHSFAELVDSLYLGALTKHRSEDVTADIKSAISKGRPVILWVDCYYEPIRLDTYLKEHWPHTLLVYGFDDNEQRFQVIEHKHKENLSYEKQSLSYHDLQEAYRGYLQYFISEGHLTFYEIYELDGQELISGEFGKIEVVKHLSDLYSSQMGDVDKRGLAQLQKFEDTVKHLQEEQYSSATYYSKVVEGLNKIINCKKVEKIRMAKLIDDPSILGTMDEIVNLWVQVRAVVAKTLYTNRMGSHIWPGILDKLSKLVSLEGLIGTDIEIYCKRLQEK</sequence>